<dbReference type="PaxDb" id="65489-OBART05G01690.1"/>
<protein>
    <submittedName>
        <fullName evidence="2">Uncharacterized protein</fullName>
    </submittedName>
</protein>
<reference evidence="2" key="1">
    <citation type="journal article" date="2009" name="Rice">
        <title>De Novo Next Generation Sequencing of Plant Genomes.</title>
        <authorList>
            <person name="Rounsley S."/>
            <person name="Marri P.R."/>
            <person name="Yu Y."/>
            <person name="He R."/>
            <person name="Sisneros N."/>
            <person name="Goicoechea J.L."/>
            <person name="Lee S.J."/>
            <person name="Angelova A."/>
            <person name="Kudrna D."/>
            <person name="Luo M."/>
            <person name="Affourtit J."/>
            <person name="Desany B."/>
            <person name="Knight J."/>
            <person name="Niazi F."/>
            <person name="Egholm M."/>
            <person name="Wing R.A."/>
        </authorList>
    </citation>
    <scope>NUCLEOTIDE SEQUENCE [LARGE SCALE GENOMIC DNA]</scope>
    <source>
        <strain evidence="2">cv. IRGC 105608</strain>
    </source>
</reference>
<name>A0A0D3G2Q5_9ORYZ</name>
<accession>A0A0D3G2Q5</accession>
<reference evidence="2" key="2">
    <citation type="submission" date="2015-03" db="UniProtKB">
        <authorList>
            <consortium name="EnsemblPlants"/>
        </authorList>
    </citation>
    <scope>IDENTIFICATION</scope>
</reference>
<evidence type="ECO:0000313" key="3">
    <source>
        <dbReference type="Proteomes" id="UP000026960"/>
    </source>
</evidence>
<evidence type="ECO:0000313" key="2">
    <source>
        <dbReference type="EnsemblPlants" id="OBART05G01690.1"/>
    </source>
</evidence>
<dbReference type="Gramene" id="OBART05G01690.1">
    <property type="protein sequence ID" value="OBART05G01690.1"/>
    <property type="gene ID" value="OBART05G01690"/>
</dbReference>
<organism evidence="2">
    <name type="scientific">Oryza barthii</name>
    <dbReference type="NCBI Taxonomy" id="65489"/>
    <lineage>
        <taxon>Eukaryota</taxon>
        <taxon>Viridiplantae</taxon>
        <taxon>Streptophyta</taxon>
        <taxon>Embryophyta</taxon>
        <taxon>Tracheophyta</taxon>
        <taxon>Spermatophyta</taxon>
        <taxon>Magnoliopsida</taxon>
        <taxon>Liliopsida</taxon>
        <taxon>Poales</taxon>
        <taxon>Poaceae</taxon>
        <taxon>BOP clade</taxon>
        <taxon>Oryzoideae</taxon>
        <taxon>Oryzeae</taxon>
        <taxon>Oryzinae</taxon>
        <taxon>Oryza</taxon>
    </lineage>
</organism>
<dbReference type="AlphaFoldDB" id="A0A0D3G2Q5"/>
<feature type="compositionally biased region" description="Polar residues" evidence="1">
    <location>
        <begin position="40"/>
        <end position="50"/>
    </location>
</feature>
<dbReference type="EnsemblPlants" id="OBART05G01690.1">
    <property type="protein sequence ID" value="OBART05G01690.1"/>
    <property type="gene ID" value="OBART05G01690"/>
</dbReference>
<dbReference type="HOGENOM" id="CLU_2762265_0_0_1"/>
<keyword evidence="3" id="KW-1185">Reference proteome</keyword>
<proteinExistence type="predicted"/>
<feature type="compositionally biased region" description="Gly residues" evidence="1">
    <location>
        <begin position="15"/>
        <end position="25"/>
    </location>
</feature>
<sequence length="70" mass="6986">MGGADPTVSSPHARGFGGGGDGRGGSDSLSPSCADLATSPPLSLQQQQRWASRGADVVVGEAADRQPRHG</sequence>
<feature type="region of interest" description="Disordered" evidence="1">
    <location>
        <begin position="1"/>
        <end position="70"/>
    </location>
</feature>
<evidence type="ECO:0000256" key="1">
    <source>
        <dbReference type="SAM" id="MobiDB-lite"/>
    </source>
</evidence>
<dbReference type="Proteomes" id="UP000026960">
    <property type="component" value="Chromosome 5"/>
</dbReference>